<proteinExistence type="predicted"/>
<protein>
    <submittedName>
        <fullName evidence="1">Uncharacterized protein</fullName>
    </submittedName>
</protein>
<evidence type="ECO:0000313" key="1">
    <source>
        <dbReference type="EMBL" id="KAK1126337.1"/>
    </source>
</evidence>
<accession>A0AA40KMV2</accession>
<organism evidence="1 2">
    <name type="scientific">Melipona bicolor</name>
    <dbReference type="NCBI Taxonomy" id="60889"/>
    <lineage>
        <taxon>Eukaryota</taxon>
        <taxon>Metazoa</taxon>
        <taxon>Ecdysozoa</taxon>
        <taxon>Arthropoda</taxon>
        <taxon>Hexapoda</taxon>
        <taxon>Insecta</taxon>
        <taxon>Pterygota</taxon>
        <taxon>Neoptera</taxon>
        <taxon>Endopterygota</taxon>
        <taxon>Hymenoptera</taxon>
        <taxon>Apocrita</taxon>
        <taxon>Aculeata</taxon>
        <taxon>Apoidea</taxon>
        <taxon>Anthophila</taxon>
        <taxon>Apidae</taxon>
        <taxon>Melipona</taxon>
    </lineage>
</organism>
<sequence length="64" mass="7456">MYCHDIWFHMKGVNYIMPAYPLGYCDQMESTSSERNVRESICPIKTNTAISRDFSLSIKKSMND</sequence>
<dbReference type="Proteomes" id="UP001177670">
    <property type="component" value="Unassembled WGS sequence"/>
</dbReference>
<dbReference type="AlphaFoldDB" id="A0AA40KMV2"/>
<evidence type="ECO:0000313" key="2">
    <source>
        <dbReference type="Proteomes" id="UP001177670"/>
    </source>
</evidence>
<name>A0AA40KMV2_9HYME</name>
<keyword evidence="2" id="KW-1185">Reference proteome</keyword>
<gene>
    <name evidence="1" type="ORF">K0M31_004964</name>
</gene>
<reference evidence="1" key="1">
    <citation type="submission" date="2021-10" db="EMBL/GenBank/DDBJ databases">
        <title>Melipona bicolor Genome sequencing and assembly.</title>
        <authorList>
            <person name="Araujo N.S."/>
            <person name="Arias M.C."/>
        </authorList>
    </citation>
    <scope>NUCLEOTIDE SEQUENCE</scope>
    <source>
        <strain evidence="1">USP_2M_L1-L4_2017</strain>
        <tissue evidence="1">Whole body</tissue>
    </source>
</reference>
<dbReference type="EMBL" id="JAHYIQ010000014">
    <property type="protein sequence ID" value="KAK1126337.1"/>
    <property type="molecule type" value="Genomic_DNA"/>
</dbReference>
<comment type="caution">
    <text evidence="1">The sequence shown here is derived from an EMBL/GenBank/DDBJ whole genome shotgun (WGS) entry which is preliminary data.</text>
</comment>